<evidence type="ECO:0000256" key="2">
    <source>
        <dbReference type="ARBA" id="ARBA00004173"/>
    </source>
</evidence>
<dbReference type="Pfam" id="PF07727">
    <property type="entry name" value="RVT_2"/>
    <property type="match status" value="1"/>
</dbReference>
<evidence type="ECO:0000313" key="13">
    <source>
        <dbReference type="EMBL" id="PNH30275.1"/>
    </source>
</evidence>
<accession>A0AA45AKM1</accession>
<feature type="compositionally biased region" description="Basic and acidic residues" evidence="9">
    <location>
        <begin position="2025"/>
        <end position="2034"/>
    </location>
</feature>
<dbReference type="PANTHER" id="PTHR23112">
    <property type="entry name" value="G PROTEIN-COUPLED RECEPTOR 157-RELATED"/>
    <property type="match status" value="1"/>
</dbReference>
<feature type="region of interest" description="Disordered" evidence="9">
    <location>
        <begin position="1075"/>
        <end position="1109"/>
    </location>
</feature>
<dbReference type="PANTHER" id="PTHR23112:SF0">
    <property type="entry name" value="TRANSMEMBRANE PROTEIN 116"/>
    <property type="match status" value="1"/>
</dbReference>
<feature type="domain" description="Integrase catalytic" evidence="12">
    <location>
        <begin position="767"/>
        <end position="930"/>
    </location>
</feature>
<evidence type="ECO:0000256" key="1">
    <source>
        <dbReference type="ARBA" id="ARBA00004141"/>
    </source>
</evidence>
<feature type="compositionally biased region" description="Polar residues" evidence="9">
    <location>
        <begin position="1153"/>
        <end position="1165"/>
    </location>
</feature>
<evidence type="ECO:0000259" key="11">
    <source>
        <dbReference type="PROSITE" id="PS50261"/>
    </source>
</evidence>
<keyword evidence="3 10" id="KW-0812">Transmembrane</keyword>
<evidence type="ECO:0000256" key="8">
    <source>
        <dbReference type="ARBA" id="ARBA00023136"/>
    </source>
</evidence>
<feature type="transmembrane region" description="Helical" evidence="10">
    <location>
        <begin position="93"/>
        <end position="111"/>
    </location>
</feature>
<keyword evidence="4" id="KW-0064">Aspartyl protease</keyword>
<evidence type="ECO:0000256" key="9">
    <source>
        <dbReference type="SAM" id="MobiDB-lite"/>
    </source>
</evidence>
<feature type="region of interest" description="Disordered" evidence="9">
    <location>
        <begin position="2025"/>
        <end position="2089"/>
    </location>
</feature>
<dbReference type="PROSITE" id="PS50261">
    <property type="entry name" value="G_PROTEIN_RECEP_F2_4"/>
    <property type="match status" value="1"/>
</dbReference>
<dbReference type="Pfam" id="PF00002">
    <property type="entry name" value="7tm_2"/>
    <property type="match status" value="1"/>
</dbReference>
<evidence type="ECO:0000256" key="10">
    <source>
        <dbReference type="SAM" id="Phobius"/>
    </source>
</evidence>
<organism evidence="13 14">
    <name type="scientific">Verticillium dahliae</name>
    <name type="common">Verticillium wilt</name>
    <dbReference type="NCBI Taxonomy" id="27337"/>
    <lineage>
        <taxon>Eukaryota</taxon>
        <taxon>Fungi</taxon>
        <taxon>Dikarya</taxon>
        <taxon>Ascomycota</taxon>
        <taxon>Pezizomycotina</taxon>
        <taxon>Sordariomycetes</taxon>
        <taxon>Hypocreomycetidae</taxon>
        <taxon>Glomerellales</taxon>
        <taxon>Plectosphaerellaceae</taxon>
        <taxon>Verticillium</taxon>
    </lineage>
</organism>
<feature type="transmembrane region" description="Helical" evidence="10">
    <location>
        <begin position="45"/>
        <end position="65"/>
    </location>
</feature>
<dbReference type="GO" id="GO:0007166">
    <property type="term" value="P:cell surface receptor signaling pathway"/>
    <property type="evidence" value="ECO:0007669"/>
    <property type="project" value="InterPro"/>
</dbReference>
<feature type="compositionally biased region" description="Low complexity" evidence="9">
    <location>
        <begin position="438"/>
        <end position="448"/>
    </location>
</feature>
<dbReference type="Gene3D" id="1.20.1070.10">
    <property type="entry name" value="Rhodopsin 7-helix transmembrane proteins"/>
    <property type="match status" value="1"/>
</dbReference>
<feature type="region of interest" description="Disordered" evidence="9">
    <location>
        <begin position="1148"/>
        <end position="1228"/>
    </location>
</feature>
<dbReference type="InterPro" id="IPR001584">
    <property type="entry name" value="Integrase_cat-core"/>
</dbReference>
<feature type="transmembrane region" description="Helical" evidence="10">
    <location>
        <begin position="1985"/>
        <end position="2010"/>
    </location>
</feature>
<dbReference type="Proteomes" id="UP000236305">
    <property type="component" value="Unassembled WGS sequence"/>
</dbReference>
<dbReference type="InterPro" id="IPR043502">
    <property type="entry name" value="DNA/RNA_pol_sf"/>
</dbReference>
<dbReference type="GO" id="GO:0005739">
    <property type="term" value="C:mitochondrion"/>
    <property type="evidence" value="ECO:0007669"/>
    <property type="project" value="UniProtKB-SubCell"/>
</dbReference>
<keyword evidence="4" id="KW-0645">Protease</keyword>
<proteinExistence type="predicted"/>
<feature type="compositionally biased region" description="Basic and acidic residues" evidence="9">
    <location>
        <begin position="1075"/>
        <end position="1088"/>
    </location>
</feature>
<keyword evidence="5" id="KW-0694">RNA-binding</keyword>
<dbReference type="GO" id="GO:0015074">
    <property type="term" value="P:DNA integration"/>
    <property type="evidence" value="ECO:0007669"/>
    <property type="project" value="InterPro"/>
</dbReference>
<gene>
    <name evidence="13" type="ORF">BJF96_g6359</name>
</gene>
<dbReference type="GO" id="GO:0003723">
    <property type="term" value="F:RNA binding"/>
    <property type="evidence" value="ECO:0007669"/>
    <property type="project" value="UniProtKB-KW"/>
</dbReference>
<feature type="transmembrane region" description="Helical" evidence="10">
    <location>
        <begin position="1946"/>
        <end position="1965"/>
    </location>
</feature>
<evidence type="ECO:0000256" key="6">
    <source>
        <dbReference type="ARBA" id="ARBA00022989"/>
    </source>
</evidence>
<feature type="transmembrane region" description="Helical" evidence="10">
    <location>
        <begin position="20"/>
        <end position="36"/>
    </location>
</feature>
<keyword evidence="4" id="KW-0378">Hydrolase</keyword>
<feature type="region of interest" description="Disordered" evidence="9">
    <location>
        <begin position="413"/>
        <end position="449"/>
    </location>
</feature>
<dbReference type="GO" id="GO:0005886">
    <property type="term" value="C:plasma membrane"/>
    <property type="evidence" value="ECO:0007669"/>
    <property type="project" value="TreeGrafter"/>
</dbReference>
<dbReference type="EMBL" id="MPSH01000021">
    <property type="protein sequence ID" value="PNH30275.1"/>
    <property type="molecule type" value="Genomic_DNA"/>
</dbReference>
<protein>
    <recommendedName>
        <fullName evidence="15">Integrase catalytic domain-containing protein</fullName>
    </recommendedName>
</protein>
<dbReference type="InterPro" id="IPR036397">
    <property type="entry name" value="RNaseH_sf"/>
</dbReference>
<keyword evidence="8 10" id="KW-0472">Membrane</keyword>
<comment type="caution">
    <text evidence="13">The sequence shown here is derived from an EMBL/GenBank/DDBJ whole genome shotgun (WGS) entry which is preliminary data.</text>
</comment>
<evidence type="ECO:0000256" key="3">
    <source>
        <dbReference type="ARBA" id="ARBA00022692"/>
    </source>
</evidence>
<dbReference type="PROSITE" id="PS50994">
    <property type="entry name" value="INTEGRASE"/>
    <property type="match status" value="1"/>
</dbReference>
<dbReference type="InterPro" id="IPR054722">
    <property type="entry name" value="PolX-like_BBD"/>
</dbReference>
<evidence type="ECO:0000256" key="5">
    <source>
        <dbReference type="ARBA" id="ARBA00022884"/>
    </source>
</evidence>
<dbReference type="GO" id="GO:0004190">
    <property type="term" value="F:aspartic-type endopeptidase activity"/>
    <property type="evidence" value="ECO:0007669"/>
    <property type="project" value="UniProtKB-KW"/>
</dbReference>
<dbReference type="Pfam" id="PF25597">
    <property type="entry name" value="SH3_retrovirus"/>
    <property type="match status" value="1"/>
</dbReference>
<dbReference type="SUPFAM" id="SSF56672">
    <property type="entry name" value="DNA/RNA polymerases"/>
    <property type="match status" value="1"/>
</dbReference>
<dbReference type="InterPro" id="IPR000832">
    <property type="entry name" value="GPCR_2_secretin-like"/>
</dbReference>
<dbReference type="InterPro" id="IPR017981">
    <property type="entry name" value="GPCR_2-like_7TM"/>
</dbReference>
<dbReference type="GO" id="GO:0004930">
    <property type="term" value="F:G protein-coupled receptor activity"/>
    <property type="evidence" value="ECO:0007669"/>
    <property type="project" value="InterPro"/>
</dbReference>
<comment type="subcellular location">
    <subcellularLocation>
        <location evidence="1">Membrane</location>
        <topology evidence="1">Multi-pass membrane protein</topology>
    </subcellularLocation>
    <subcellularLocation>
        <location evidence="2">Mitochondrion</location>
    </subcellularLocation>
</comment>
<keyword evidence="7" id="KW-0496">Mitochondrion</keyword>
<evidence type="ECO:0000313" key="14">
    <source>
        <dbReference type="Proteomes" id="UP000236305"/>
    </source>
</evidence>
<dbReference type="SUPFAM" id="SSF81321">
    <property type="entry name" value="Family A G protein-coupled receptor-like"/>
    <property type="match status" value="2"/>
</dbReference>
<dbReference type="CDD" id="cd09272">
    <property type="entry name" value="RNase_HI_RT_Ty1"/>
    <property type="match status" value="1"/>
</dbReference>
<feature type="domain" description="G-protein coupled receptors family 2 profile 2" evidence="11">
    <location>
        <begin position="11"/>
        <end position="141"/>
    </location>
</feature>
<keyword evidence="6 10" id="KW-1133">Transmembrane helix</keyword>
<sequence>MPLSGTQVTTIIALERTGASLSLIGITLIFVSYYLFKRLRTIPNLFIVFASVANIGASIACLIGYDGILIGEASALCQAQAFMLEMFMQSDPWWSLAMAVNVYLVFFFGASPASFRQYLWVYCVICFGGPFIPAIVLLLARPNGQMMYGNATSRPSNDLPDGLRQRPGILKMDSGKHRVTLTRREEWRTWLNSVRAVATSYEAWDLVDPDKEADRRPKRAKKPTAPSFEDETRDLSTLLTLYKIHLDIYNRESAGLQEVQKYILNTVDRSLSAVFMNEESSQEWLKALKDHFAPSDMGQKQYIRQRWEEHMAMIKKMDHEKWVDDFILLCIEVEKHGIPQLKEAADQNVQFLRAILSVSPGWAEAECAHQVRRELDDRDGGKVLALRYKSYLRDYQPHRLTTKPSQTSFYSDSVTFMGKDRNGQSDRTSAQDSHRDSPQQPNSSPSRRPFCDCVQQKRAPKACQPICLCPNIAEHRRKKSYQSDQSLLDYIDEAKKRMKPSTLQFWNEKIKEDKKKRQEARGTSGVAVSAFNNFLGDDDEQSCDDEYTNFMSNFSVADSDEFQRTNRGGDLRHEFLIDSGTPNHITNNKDLLTNFREATDTVRYSTGGGKSSPVEGHGTMAIDTLDSKQNVISITCHDVSYIKDYPTTLISARQLQRQGLGLDSLRNMLFNPATGSEIPLQEKGGQYAVNTLHSTTSFYHSKKQRAAMVSDSRLWHERLAHAHPEAIQQLPYSCTGVGVKGPTTFECESCGVAKSKKIVSRRQPTYTTTNPFERVNLDFFSPGKSYNGMESCLVITDAYSGKIVVRILPARADGFQAFINFEMFLWRQYHLVIKVLRVDWDSALRSNLVTWSEERGILLERSAARTPEQNGAAERNGGTIFTIARTLTSAAGFPEDLWPEVVQTAAYLHNLTPKGRLQWATPEGRLNDWLNSKGLAARTTAPGLAHLRRYGCRAYPLTADAQEGRNRKQKLAPRAHIGYLCGYDSSNIYRIWVPEMKAVLRTRDVGFDESTVFKDAQSPKPILQDEFQALDVPVADAQNPFNSSLDIDEFDVATIDLFEKARTFQLGGKINAEILRPREGHTASRDDVLPSPRPTPETETGQGQPAVSEGVEDAVIDTIQGAEDAVEDTIPVPDTIQVTEEAIEDTIEVARSPESTPQHTPADQSSAEDETETVEARPSVAPAPQPSPSTQIQGTRRSARDRKPSQFKDGTPTDQALGARRSKKMPPSSHLTVEYSFFHTQTPSNKKPLLRTDMPAEPRSWKEMLHSDHKKQWLEASVQEVNTIENMDTIEQVPFESVDQEIHKVLGLTWVWKYKVDSTGYVTKFKARLCVRGDQQPKNEMETYASTLAAKTFRTLMAICAEFDLDTHQLDAVNAFPNAHLDETVYVWAPQGWDLMQEMQQKKGAPQRRTIFKLKRALYGLRRSPLLWHKLLSEAMRKIGLVALEEDNCVFMGRGMIMFFYVDDIILMNRKEDRQAAEELKSQLKSLFEMRELGEVRWFLGIRVVRDRSQRKLWLSLENYITEKMKDLNLQPSTRGHLTPLSTDPAPAPKDYEASAESIQLYQRKIGSINYAATTTRPDVAKAASRLAESLLRPTELHHLAADHCLRYLYRTRTLSLSYGGSGDHSTSLYCASDASFGDDPITRFSSQGYTTMLFGGPIDWKATKQRSVVTSSTEAELVALSVAARNYLATLRLIKELQLRFHGKVPIQMFCDNRQTLLLLTSERPQATTKLKHVDIHRLWIRQTVRQGKISVDWMSTDKILWCWINSDWSELRIYTYYLPIWICILCSILIYFAVGYHVFHQRNQLRNLTFSHIKDANEVSMSEDNRDSAEKNLTGRPEDWQVTAVTEVQITTGSPRPDRAIEIPTVPPAALTDSPQIRSAGHAPSWHSSHERVPSPVISHTRFETMISSNPPPPPPRRSLLGYVKGGMQKFNAKLQGLDPVKLAYLRTSFIFAISILVTWTPSSINRVNDLVNPGQVSFGLNVATAIVLPLQGVWNAVIYFMTSWTTVKEEYHRLMHRRSVRRLDSRDDSRGRSSRLNVFRGHRDNHFDPSRLERGKRPRSGQVSEYELAPPAKRGHGNVRAMRGSF</sequence>
<feature type="compositionally biased region" description="Basic and acidic residues" evidence="9">
    <location>
        <begin position="2044"/>
        <end position="2058"/>
    </location>
</feature>
<feature type="transmembrane region" description="Helical" evidence="10">
    <location>
        <begin position="1778"/>
        <end position="1801"/>
    </location>
</feature>
<feature type="region of interest" description="Disordered" evidence="9">
    <location>
        <begin position="1874"/>
        <end position="1895"/>
    </location>
</feature>
<dbReference type="InterPro" id="IPR012337">
    <property type="entry name" value="RNaseH-like_sf"/>
</dbReference>
<dbReference type="GO" id="GO:0005634">
    <property type="term" value="C:nucleus"/>
    <property type="evidence" value="ECO:0007669"/>
    <property type="project" value="UniProtKB-ARBA"/>
</dbReference>
<name>A0AA45AKM1_VERDA</name>
<evidence type="ECO:0008006" key="15">
    <source>
        <dbReference type="Google" id="ProtNLM"/>
    </source>
</evidence>
<evidence type="ECO:0000256" key="4">
    <source>
        <dbReference type="ARBA" id="ARBA00022750"/>
    </source>
</evidence>
<evidence type="ECO:0000259" key="12">
    <source>
        <dbReference type="PROSITE" id="PS50994"/>
    </source>
</evidence>
<dbReference type="InterPro" id="IPR057670">
    <property type="entry name" value="SH3_retrovirus"/>
</dbReference>
<dbReference type="InterPro" id="IPR013103">
    <property type="entry name" value="RVT_2"/>
</dbReference>
<reference evidence="13 14" key="1">
    <citation type="submission" date="2017-12" db="EMBL/GenBank/DDBJ databases">
        <title>Comparative genomics yields insights into virulence evolution of Verticillium dahliae.</title>
        <authorList>
            <person name="Fan R."/>
            <person name="Armitage A.D."/>
            <person name="Cascant-Lopez E."/>
            <person name="Sobczyk M."/>
            <person name="Cockerton H.M."/>
            <person name="Harrison R.J."/>
        </authorList>
    </citation>
    <scope>NUCLEOTIDE SEQUENCE [LARGE SCALE GENOMIC DNA]</scope>
    <source>
        <strain evidence="13 14">12008</strain>
    </source>
</reference>
<dbReference type="Gene3D" id="3.30.420.10">
    <property type="entry name" value="Ribonuclease H-like superfamily/Ribonuclease H"/>
    <property type="match status" value="1"/>
</dbReference>
<dbReference type="Pfam" id="PF22936">
    <property type="entry name" value="Pol_BBD"/>
    <property type="match status" value="1"/>
</dbReference>
<feature type="transmembrane region" description="Helical" evidence="10">
    <location>
        <begin position="118"/>
        <end position="140"/>
    </location>
</feature>
<evidence type="ECO:0000256" key="7">
    <source>
        <dbReference type="ARBA" id="ARBA00023128"/>
    </source>
</evidence>
<dbReference type="SUPFAM" id="SSF53098">
    <property type="entry name" value="Ribonuclease H-like"/>
    <property type="match status" value="1"/>
</dbReference>
<dbReference type="GO" id="GO:0007189">
    <property type="term" value="P:adenylate cyclase-activating G protein-coupled receptor signaling pathway"/>
    <property type="evidence" value="ECO:0007669"/>
    <property type="project" value="TreeGrafter"/>
</dbReference>